<evidence type="ECO:0000256" key="7">
    <source>
        <dbReference type="ARBA" id="ARBA00022779"/>
    </source>
</evidence>
<evidence type="ECO:0000256" key="10">
    <source>
        <dbReference type="RuleBase" id="RU364125"/>
    </source>
</evidence>
<keyword evidence="8" id="KW-1133">Transmembrane helix</keyword>
<keyword evidence="12" id="KW-1185">Reference proteome</keyword>
<comment type="similarity">
    <text evidence="3 10">Belongs to the FliL family.</text>
</comment>
<dbReference type="PANTHER" id="PTHR35091:SF2">
    <property type="entry name" value="FLAGELLAR PROTEIN FLIL"/>
    <property type="match status" value="1"/>
</dbReference>
<dbReference type="EMBL" id="JAYGII010000001">
    <property type="protein sequence ID" value="MEA5444263.1"/>
    <property type="molecule type" value="Genomic_DNA"/>
</dbReference>
<reference evidence="11 12" key="1">
    <citation type="submission" date="2023-12" db="EMBL/GenBank/DDBJ databases">
        <title>Whole-genome sequencing of halo(alkali)philic microorganisms from hypersaline lakes.</title>
        <authorList>
            <person name="Sorokin D.Y."/>
            <person name="Merkel A.Y."/>
            <person name="Messina E."/>
            <person name="Yakimov M."/>
        </authorList>
    </citation>
    <scope>NUCLEOTIDE SEQUENCE [LARGE SCALE GENOMIC DNA]</scope>
    <source>
        <strain evidence="11 12">AB-CW1</strain>
    </source>
</reference>
<dbReference type="RefSeq" id="WP_346049286.1">
    <property type="nucleotide sequence ID" value="NZ_JAYGII010000001.1"/>
</dbReference>
<keyword evidence="7 10" id="KW-0283">Flagellar rotation</keyword>
<evidence type="ECO:0000256" key="3">
    <source>
        <dbReference type="ARBA" id="ARBA00008281"/>
    </source>
</evidence>
<evidence type="ECO:0000313" key="12">
    <source>
        <dbReference type="Proteomes" id="UP001302316"/>
    </source>
</evidence>
<protein>
    <recommendedName>
        <fullName evidence="10">Flagellar protein FliL</fullName>
    </recommendedName>
</protein>
<evidence type="ECO:0000313" key="11">
    <source>
        <dbReference type="EMBL" id="MEA5444263.1"/>
    </source>
</evidence>
<organism evidence="11 12">
    <name type="scientific">Natronospira elongata</name>
    <dbReference type="NCBI Taxonomy" id="3110268"/>
    <lineage>
        <taxon>Bacteria</taxon>
        <taxon>Pseudomonadati</taxon>
        <taxon>Pseudomonadota</taxon>
        <taxon>Gammaproteobacteria</taxon>
        <taxon>Natronospirales</taxon>
        <taxon>Natronospiraceae</taxon>
        <taxon>Natronospira</taxon>
    </lineage>
</organism>
<keyword evidence="11" id="KW-0969">Cilium</keyword>
<dbReference type="GO" id="GO:0006935">
    <property type="term" value="P:chemotaxis"/>
    <property type="evidence" value="ECO:0007669"/>
    <property type="project" value="UniProtKB-KW"/>
</dbReference>
<name>A0AAP6JCT4_9GAMM</name>
<evidence type="ECO:0000256" key="5">
    <source>
        <dbReference type="ARBA" id="ARBA00022500"/>
    </source>
</evidence>
<evidence type="ECO:0000256" key="9">
    <source>
        <dbReference type="ARBA" id="ARBA00023136"/>
    </source>
</evidence>
<evidence type="ECO:0000256" key="1">
    <source>
        <dbReference type="ARBA" id="ARBA00002254"/>
    </source>
</evidence>
<gene>
    <name evidence="11" type="ORF">VCB98_00330</name>
</gene>
<evidence type="ECO:0000256" key="6">
    <source>
        <dbReference type="ARBA" id="ARBA00022692"/>
    </source>
</evidence>
<comment type="caution">
    <text evidence="11">The sequence shown here is derived from an EMBL/GenBank/DDBJ whole genome shotgun (WGS) entry which is preliminary data.</text>
</comment>
<dbReference type="AlphaFoldDB" id="A0AAP6JCT4"/>
<dbReference type="PANTHER" id="PTHR35091">
    <property type="entry name" value="FLAGELLAR PROTEIN FLIL"/>
    <property type="match status" value="1"/>
</dbReference>
<dbReference type="Proteomes" id="UP001302316">
    <property type="component" value="Unassembled WGS sequence"/>
</dbReference>
<keyword evidence="11" id="KW-0282">Flagellum</keyword>
<keyword evidence="10" id="KW-0997">Cell inner membrane</keyword>
<keyword evidence="6" id="KW-0812">Transmembrane</keyword>
<keyword evidence="4" id="KW-1003">Cell membrane</keyword>
<comment type="subcellular location">
    <subcellularLocation>
        <location evidence="10">Cell inner membrane</location>
    </subcellularLocation>
    <subcellularLocation>
        <location evidence="2">Cell membrane</location>
        <topology evidence="2">Single-pass membrane protein</topology>
    </subcellularLocation>
</comment>
<dbReference type="GO" id="GO:0009425">
    <property type="term" value="C:bacterial-type flagellum basal body"/>
    <property type="evidence" value="ECO:0007669"/>
    <property type="project" value="InterPro"/>
</dbReference>
<dbReference type="Pfam" id="PF03748">
    <property type="entry name" value="FliL"/>
    <property type="match status" value="1"/>
</dbReference>
<evidence type="ECO:0000256" key="8">
    <source>
        <dbReference type="ARBA" id="ARBA00022989"/>
    </source>
</evidence>
<dbReference type="GO" id="GO:0071978">
    <property type="term" value="P:bacterial-type flagellum-dependent swarming motility"/>
    <property type="evidence" value="ECO:0007669"/>
    <property type="project" value="TreeGrafter"/>
</dbReference>
<keyword evidence="11" id="KW-0966">Cell projection</keyword>
<dbReference type="InterPro" id="IPR005503">
    <property type="entry name" value="FliL"/>
</dbReference>
<comment type="function">
    <text evidence="1 10">Controls the rotational direction of flagella during chemotaxis.</text>
</comment>
<keyword evidence="9 10" id="KW-0472">Membrane</keyword>
<dbReference type="GO" id="GO:0005886">
    <property type="term" value="C:plasma membrane"/>
    <property type="evidence" value="ECO:0007669"/>
    <property type="project" value="UniProtKB-SubCell"/>
</dbReference>
<proteinExistence type="inferred from homology"/>
<evidence type="ECO:0000256" key="2">
    <source>
        <dbReference type="ARBA" id="ARBA00004162"/>
    </source>
</evidence>
<accession>A0AAP6JCT4</accession>
<keyword evidence="5 10" id="KW-0145">Chemotaxis</keyword>
<sequence>MKAWLLGGIGIVFVLLVGLGTGLFIAGALDTGSAEPTNAEEVVEEEELGEPIYYEIEPAFVVNLDGAGRVRFLQIKVELMARDQEVLDAVERHMPRVRNRLLMLFGDVEQEKIRTRQGREALQEAAREQILELLEEEGEPDDLEALFFTSFVMQ</sequence>
<evidence type="ECO:0000256" key="4">
    <source>
        <dbReference type="ARBA" id="ARBA00022475"/>
    </source>
</evidence>